<organism evidence="8 9">
    <name type="scientific">Candidatus Uhrbacteria bacterium RIFOXYB2_FULL_45_11</name>
    <dbReference type="NCBI Taxonomy" id="1802421"/>
    <lineage>
        <taxon>Bacteria</taxon>
        <taxon>Candidatus Uhriibacteriota</taxon>
    </lineage>
</organism>
<dbReference type="SUPFAM" id="SSF52833">
    <property type="entry name" value="Thioredoxin-like"/>
    <property type="match status" value="1"/>
</dbReference>
<feature type="domain" description="Thioredoxin" evidence="7">
    <location>
        <begin position="53"/>
        <end position="241"/>
    </location>
</feature>
<sequence length="244" mass="27638">MQEETSIHKKRSWIGTIVTLVILFLLGLFVWRVVFFTTQIRSGKLNLSDLNFSQTVSTISKLASEPTKDEAFDVVLKNRPMLGNASAPITIVEFADFGCPFSRTSSFVMRSLATKYPNQFQYIYRDFPLIELHPLAQKASEAAACANEQGKFWEYHDKLYQNQDALEDSSFEQFAYQLNLDTGRFKQCFSTNRYTKQVEQDYQDGLAAGVRGTPTFFINGNRIPGSIPQDVLENVIVSVGAQNK</sequence>
<evidence type="ECO:0000256" key="1">
    <source>
        <dbReference type="ARBA" id="ARBA00005791"/>
    </source>
</evidence>
<evidence type="ECO:0000256" key="6">
    <source>
        <dbReference type="SAM" id="Phobius"/>
    </source>
</evidence>
<dbReference type="InterPro" id="IPR013766">
    <property type="entry name" value="Thioredoxin_domain"/>
</dbReference>
<dbReference type="PROSITE" id="PS51352">
    <property type="entry name" value="THIOREDOXIN_2"/>
    <property type="match status" value="1"/>
</dbReference>
<reference evidence="8 9" key="1">
    <citation type="journal article" date="2016" name="Nat. Commun.">
        <title>Thousands of microbial genomes shed light on interconnected biogeochemical processes in an aquifer system.</title>
        <authorList>
            <person name="Anantharaman K."/>
            <person name="Brown C.T."/>
            <person name="Hug L.A."/>
            <person name="Sharon I."/>
            <person name="Castelle C.J."/>
            <person name="Probst A.J."/>
            <person name="Thomas B.C."/>
            <person name="Singh A."/>
            <person name="Wilkins M.J."/>
            <person name="Karaoz U."/>
            <person name="Brodie E.L."/>
            <person name="Williams K.H."/>
            <person name="Hubbard S.S."/>
            <person name="Banfield J.F."/>
        </authorList>
    </citation>
    <scope>NUCLEOTIDE SEQUENCE [LARGE SCALE GENOMIC DNA]</scope>
</reference>
<evidence type="ECO:0000313" key="8">
    <source>
        <dbReference type="EMBL" id="OGL99675.1"/>
    </source>
</evidence>
<feature type="transmembrane region" description="Helical" evidence="6">
    <location>
        <begin position="12"/>
        <end position="34"/>
    </location>
</feature>
<dbReference type="PANTHER" id="PTHR13887:SF14">
    <property type="entry name" value="DISULFIDE BOND FORMATION PROTEIN D"/>
    <property type="match status" value="1"/>
</dbReference>
<keyword evidence="6" id="KW-1133">Transmembrane helix</keyword>
<evidence type="ECO:0000313" key="9">
    <source>
        <dbReference type="Proteomes" id="UP000177331"/>
    </source>
</evidence>
<dbReference type="STRING" id="1802421.A2318_02510"/>
<evidence type="ECO:0000256" key="2">
    <source>
        <dbReference type="ARBA" id="ARBA00022729"/>
    </source>
</evidence>
<comment type="similarity">
    <text evidence="1">Belongs to the thioredoxin family. DsbA subfamily.</text>
</comment>
<evidence type="ECO:0000256" key="4">
    <source>
        <dbReference type="ARBA" id="ARBA00023157"/>
    </source>
</evidence>
<keyword evidence="5" id="KW-0676">Redox-active center</keyword>
<dbReference type="GO" id="GO:0016491">
    <property type="term" value="F:oxidoreductase activity"/>
    <property type="evidence" value="ECO:0007669"/>
    <property type="project" value="UniProtKB-KW"/>
</dbReference>
<accession>A0A1F7WA24</accession>
<keyword evidence="6" id="KW-0472">Membrane</keyword>
<dbReference type="InterPro" id="IPR012336">
    <property type="entry name" value="Thioredoxin-like_fold"/>
</dbReference>
<keyword evidence="2" id="KW-0732">Signal</keyword>
<dbReference type="AlphaFoldDB" id="A0A1F7WA24"/>
<dbReference type="Gene3D" id="3.40.30.10">
    <property type="entry name" value="Glutaredoxin"/>
    <property type="match status" value="1"/>
</dbReference>
<keyword evidence="4" id="KW-1015">Disulfide bond</keyword>
<dbReference type="PANTHER" id="PTHR13887">
    <property type="entry name" value="GLUTATHIONE S-TRANSFERASE KAPPA"/>
    <property type="match status" value="1"/>
</dbReference>
<dbReference type="Proteomes" id="UP000177331">
    <property type="component" value="Unassembled WGS sequence"/>
</dbReference>
<dbReference type="EMBL" id="MGFD01000005">
    <property type="protein sequence ID" value="OGL99675.1"/>
    <property type="molecule type" value="Genomic_DNA"/>
</dbReference>
<name>A0A1F7WA24_9BACT</name>
<keyword evidence="3" id="KW-0560">Oxidoreductase</keyword>
<evidence type="ECO:0000259" key="7">
    <source>
        <dbReference type="PROSITE" id="PS51352"/>
    </source>
</evidence>
<gene>
    <name evidence="8" type="ORF">A2318_02510</name>
</gene>
<evidence type="ECO:0000256" key="5">
    <source>
        <dbReference type="ARBA" id="ARBA00023284"/>
    </source>
</evidence>
<dbReference type="Pfam" id="PF13462">
    <property type="entry name" value="Thioredoxin_4"/>
    <property type="match status" value="1"/>
</dbReference>
<dbReference type="InterPro" id="IPR036249">
    <property type="entry name" value="Thioredoxin-like_sf"/>
</dbReference>
<evidence type="ECO:0000256" key="3">
    <source>
        <dbReference type="ARBA" id="ARBA00023002"/>
    </source>
</evidence>
<protein>
    <recommendedName>
        <fullName evidence="7">Thioredoxin domain-containing protein</fullName>
    </recommendedName>
</protein>
<proteinExistence type="inferred from homology"/>
<comment type="caution">
    <text evidence="8">The sequence shown here is derived from an EMBL/GenBank/DDBJ whole genome shotgun (WGS) entry which is preliminary data.</text>
</comment>
<keyword evidence="6" id="KW-0812">Transmembrane</keyword>